<dbReference type="GO" id="GO:0003700">
    <property type="term" value="F:DNA-binding transcription factor activity"/>
    <property type="evidence" value="ECO:0007669"/>
    <property type="project" value="InterPro"/>
</dbReference>
<gene>
    <name evidence="8" type="ORF">C2845_PM13G15130</name>
</gene>
<dbReference type="PANTHER" id="PTHR31190">
    <property type="entry name" value="DNA-BINDING DOMAIN"/>
    <property type="match status" value="1"/>
</dbReference>
<dbReference type="Gene3D" id="3.30.730.10">
    <property type="entry name" value="AP2/ERF domain"/>
    <property type="match status" value="1"/>
</dbReference>
<evidence type="ECO:0000259" key="7">
    <source>
        <dbReference type="PROSITE" id="PS51032"/>
    </source>
</evidence>
<dbReference type="SMART" id="SM00380">
    <property type="entry name" value="AP2"/>
    <property type="match status" value="1"/>
</dbReference>
<feature type="domain" description="AP2/ERF" evidence="7">
    <location>
        <begin position="213"/>
        <end position="275"/>
    </location>
</feature>
<accession>A0A3L6RLU2</accession>
<dbReference type="GO" id="GO:0009873">
    <property type="term" value="P:ethylene-activated signaling pathway"/>
    <property type="evidence" value="ECO:0007669"/>
    <property type="project" value="InterPro"/>
</dbReference>
<dbReference type="GO" id="GO:0003677">
    <property type="term" value="F:DNA binding"/>
    <property type="evidence" value="ECO:0007669"/>
    <property type="project" value="UniProtKB-KW"/>
</dbReference>
<evidence type="ECO:0000256" key="5">
    <source>
        <dbReference type="ARBA" id="ARBA00023242"/>
    </source>
</evidence>
<dbReference type="GO" id="GO:0005634">
    <property type="term" value="C:nucleus"/>
    <property type="evidence" value="ECO:0007669"/>
    <property type="project" value="UniProtKB-SubCell"/>
</dbReference>
<dbReference type="SUPFAM" id="SSF54171">
    <property type="entry name" value="DNA-binding domain"/>
    <property type="match status" value="1"/>
</dbReference>
<dbReference type="PROSITE" id="PS51032">
    <property type="entry name" value="AP2_ERF"/>
    <property type="match status" value="1"/>
</dbReference>
<dbReference type="AlphaFoldDB" id="A0A3L6RLU2"/>
<evidence type="ECO:0000256" key="2">
    <source>
        <dbReference type="ARBA" id="ARBA00023015"/>
    </source>
</evidence>
<dbReference type="InterPro" id="IPR036955">
    <property type="entry name" value="AP2/ERF_dom_sf"/>
</dbReference>
<dbReference type="InterPro" id="IPR001471">
    <property type="entry name" value="AP2/ERF_dom"/>
</dbReference>
<evidence type="ECO:0000313" key="9">
    <source>
        <dbReference type="Proteomes" id="UP000275267"/>
    </source>
</evidence>
<dbReference type="InterPro" id="IPR016177">
    <property type="entry name" value="DNA-bd_dom_sf"/>
</dbReference>
<sequence length="300" mass="33331">MHIVAKPACKFNGEACDYVINIPFVIWFIRWAMRGGRGDPIRLEGAAEKPGRRTMTDTKREGEAQQHCNRNEERDSEVSYFEEKDKSKRKLMPIHILGSGPGSLTSLAAKGQPMEYEQFTLAGTTANVNKLKLYDTSDDVNANFTCVPRAHHPTQVLSTKDSRSARAERIFADKQRLKQWVWKQGCAQKRPWWDDKTAVEESAAAGRADGEQAPEGSAVQGRPAPPVGLWTSKIRDPVKAVRVWLGTFSPAEAAALAYADDARDICGTRVKLNFPWPPDAVPAAGRKRCREAEVVDLIAD</sequence>
<reference evidence="9" key="1">
    <citation type="journal article" date="2019" name="Nat. Commun.">
        <title>The genome of broomcorn millet.</title>
        <authorList>
            <person name="Zou C."/>
            <person name="Miki D."/>
            <person name="Li D."/>
            <person name="Tang Q."/>
            <person name="Xiao L."/>
            <person name="Rajput S."/>
            <person name="Deng P."/>
            <person name="Jia W."/>
            <person name="Huang R."/>
            <person name="Zhang M."/>
            <person name="Sun Y."/>
            <person name="Hu J."/>
            <person name="Fu X."/>
            <person name="Schnable P.S."/>
            <person name="Li F."/>
            <person name="Zhang H."/>
            <person name="Feng B."/>
            <person name="Zhu X."/>
            <person name="Liu R."/>
            <person name="Schnable J.C."/>
            <person name="Zhu J.-K."/>
            <person name="Zhang H."/>
        </authorList>
    </citation>
    <scope>NUCLEOTIDE SEQUENCE [LARGE SCALE GENOMIC DNA]</scope>
</reference>
<evidence type="ECO:0000256" key="3">
    <source>
        <dbReference type="ARBA" id="ARBA00023125"/>
    </source>
</evidence>
<evidence type="ECO:0000256" key="1">
    <source>
        <dbReference type="ARBA" id="ARBA00004123"/>
    </source>
</evidence>
<keyword evidence="3" id="KW-0238">DNA-binding</keyword>
<evidence type="ECO:0000256" key="6">
    <source>
        <dbReference type="SAM" id="MobiDB-lite"/>
    </source>
</evidence>
<feature type="region of interest" description="Disordered" evidence="6">
    <location>
        <begin position="43"/>
        <end position="80"/>
    </location>
</feature>
<name>A0A3L6RLU2_PANMI</name>
<proteinExistence type="predicted"/>
<evidence type="ECO:0000256" key="4">
    <source>
        <dbReference type="ARBA" id="ARBA00023163"/>
    </source>
</evidence>
<dbReference type="EMBL" id="PQIB02000008">
    <property type="protein sequence ID" value="RLN05520.1"/>
    <property type="molecule type" value="Genomic_DNA"/>
</dbReference>
<feature type="region of interest" description="Disordered" evidence="6">
    <location>
        <begin position="199"/>
        <end position="230"/>
    </location>
</feature>
<dbReference type="STRING" id="4540.A0A3L6RLU2"/>
<evidence type="ECO:0000313" key="8">
    <source>
        <dbReference type="EMBL" id="RLN05520.1"/>
    </source>
</evidence>
<keyword evidence="4" id="KW-0804">Transcription</keyword>
<dbReference type="PANTHER" id="PTHR31190:SF142">
    <property type="entry name" value="ETHYLENE-RESPONSIVE TRANSCRIPTION FACTOR RAP2-3"/>
    <property type="match status" value="1"/>
</dbReference>
<protein>
    <recommendedName>
        <fullName evidence="7">AP2/ERF domain-containing protein</fullName>
    </recommendedName>
</protein>
<comment type="caution">
    <text evidence="8">The sequence shown here is derived from an EMBL/GenBank/DDBJ whole genome shotgun (WGS) entry which is preliminary data.</text>
</comment>
<organism evidence="8 9">
    <name type="scientific">Panicum miliaceum</name>
    <name type="common">Proso millet</name>
    <name type="synonym">Broomcorn millet</name>
    <dbReference type="NCBI Taxonomy" id="4540"/>
    <lineage>
        <taxon>Eukaryota</taxon>
        <taxon>Viridiplantae</taxon>
        <taxon>Streptophyta</taxon>
        <taxon>Embryophyta</taxon>
        <taxon>Tracheophyta</taxon>
        <taxon>Spermatophyta</taxon>
        <taxon>Magnoliopsida</taxon>
        <taxon>Liliopsida</taxon>
        <taxon>Poales</taxon>
        <taxon>Poaceae</taxon>
        <taxon>PACMAD clade</taxon>
        <taxon>Panicoideae</taxon>
        <taxon>Panicodae</taxon>
        <taxon>Paniceae</taxon>
        <taxon>Panicinae</taxon>
        <taxon>Panicum</taxon>
        <taxon>Panicum sect. Panicum</taxon>
    </lineage>
</organism>
<keyword evidence="5" id="KW-0539">Nucleus</keyword>
<keyword evidence="9" id="KW-1185">Reference proteome</keyword>
<dbReference type="InterPro" id="IPR044808">
    <property type="entry name" value="ERF_plant"/>
</dbReference>
<keyword evidence="2" id="KW-0805">Transcription regulation</keyword>
<dbReference type="Proteomes" id="UP000275267">
    <property type="component" value="Unassembled WGS sequence"/>
</dbReference>
<comment type="subcellular location">
    <subcellularLocation>
        <location evidence="1">Nucleus</location>
    </subcellularLocation>
</comment>